<dbReference type="Gene3D" id="6.10.250.1900">
    <property type="match status" value="1"/>
</dbReference>
<feature type="region of interest" description="Disordered" evidence="10">
    <location>
        <begin position="75"/>
        <end position="102"/>
    </location>
</feature>
<dbReference type="Proteomes" id="UP000001542">
    <property type="component" value="Unassembled WGS sequence"/>
</dbReference>
<dbReference type="VEuPathDB" id="TrichDB:TVAGG3_0916080"/>
<dbReference type="VEuPathDB" id="TrichDB:TVAG_171820"/>
<dbReference type="PANTHER" id="PTHR16040">
    <property type="entry name" value="AUSTRALIN, ISOFORM A-RELATED"/>
    <property type="match status" value="1"/>
</dbReference>
<reference evidence="12" key="1">
    <citation type="submission" date="2006-10" db="EMBL/GenBank/DDBJ databases">
        <authorList>
            <person name="Amadeo P."/>
            <person name="Zhao Q."/>
            <person name="Wortman J."/>
            <person name="Fraser-Liggett C."/>
            <person name="Carlton J."/>
        </authorList>
    </citation>
    <scope>NUCLEOTIDE SEQUENCE</scope>
    <source>
        <strain evidence="12">G3</strain>
    </source>
</reference>
<dbReference type="RefSeq" id="XP_001315307.1">
    <property type="nucleotide sequence ID" value="XM_001315272.1"/>
</dbReference>
<evidence type="ECO:0000256" key="7">
    <source>
        <dbReference type="ARBA" id="ARBA00023242"/>
    </source>
</evidence>
<accession>A2EWA7</accession>
<evidence type="ECO:0000256" key="3">
    <source>
        <dbReference type="ARBA" id="ARBA00009914"/>
    </source>
</evidence>
<evidence type="ECO:0000256" key="4">
    <source>
        <dbReference type="ARBA" id="ARBA00022454"/>
    </source>
</evidence>
<keyword evidence="9" id="KW-0137">Centromere</keyword>
<evidence type="ECO:0000256" key="5">
    <source>
        <dbReference type="ARBA" id="ARBA00022618"/>
    </source>
</evidence>
<dbReference type="GO" id="GO:0005634">
    <property type="term" value="C:nucleus"/>
    <property type="evidence" value="ECO:0007669"/>
    <property type="project" value="UniProtKB-SubCell"/>
</dbReference>
<keyword evidence="13" id="KW-1185">Reference proteome</keyword>
<keyword evidence="7" id="KW-0539">Nucleus</keyword>
<keyword evidence="4" id="KW-0158">Chromosome</keyword>
<dbReference type="GO" id="GO:0051301">
    <property type="term" value="P:cell division"/>
    <property type="evidence" value="ECO:0007669"/>
    <property type="project" value="UniProtKB-KW"/>
</dbReference>
<evidence type="ECO:0000313" key="13">
    <source>
        <dbReference type="Proteomes" id="UP000001542"/>
    </source>
</evidence>
<keyword evidence="5" id="KW-0132">Cell division</keyword>
<dbReference type="SMR" id="A2EWA7"/>
<dbReference type="InterPro" id="IPR018867">
    <property type="entry name" value="Cell_div_borealin"/>
</dbReference>
<evidence type="ECO:0000256" key="6">
    <source>
        <dbReference type="ARBA" id="ARBA00022776"/>
    </source>
</evidence>
<dbReference type="InParanoid" id="A2EWA7"/>
<dbReference type="OrthoDB" id="2392550at2759"/>
<dbReference type="AlphaFoldDB" id="A2EWA7"/>
<dbReference type="GO" id="GO:0000775">
    <property type="term" value="C:chromosome, centromeric region"/>
    <property type="evidence" value="ECO:0007669"/>
    <property type="project" value="UniProtKB-SubCell"/>
</dbReference>
<organism evidence="12 13">
    <name type="scientific">Trichomonas vaginalis (strain ATCC PRA-98 / G3)</name>
    <dbReference type="NCBI Taxonomy" id="412133"/>
    <lineage>
        <taxon>Eukaryota</taxon>
        <taxon>Metamonada</taxon>
        <taxon>Parabasalia</taxon>
        <taxon>Trichomonadida</taxon>
        <taxon>Trichomonadidae</taxon>
        <taxon>Trichomonas</taxon>
    </lineage>
</organism>
<evidence type="ECO:0000259" key="11">
    <source>
        <dbReference type="Pfam" id="PF10444"/>
    </source>
</evidence>
<evidence type="ECO:0000256" key="1">
    <source>
        <dbReference type="ARBA" id="ARBA00004123"/>
    </source>
</evidence>
<keyword evidence="8" id="KW-0131">Cell cycle</keyword>
<keyword evidence="6" id="KW-0498">Mitosis</keyword>
<comment type="similarity">
    <text evidence="3">Belongs to the borealin family.</text>
</comment>
<feature type="compositionally biased region" description="Basic residues" evidence="10">
    <location>
        <begin position="83"/>
        <end position="95"/>
    </location>
</feature>
<dbReference type="EMBL" id="DS113516">
    <property type="protein sequence ID" value="EAY03084.1"/>
    <property type="molecule type" value="Genomic_DNA"/>
</dbReference>
<sequence>MQDPATALENFDKEVECRCSFIISHSENLVNNMLCALDLALMGIPEPVRNMPMKQLMSDYDGDIIKAAESYQCNENIDQQQKKNQHQKRRGRKPRSPNIPKL</sequence>
<proteinExistence type="inferred from homology"/>
<evidence type="ECO:0000313" key="12">
    <source>
        <dbReference type="EMBL" id="EAY03084.1"/>
    </source>
</evidence>
<name>A2EWA7_TRIV3</name>
<protein>
    <recommendedName>
        <fullName evidence="11">Borealin N-terminal domain-containing protein</fullName>
    </recommendedName>
</protein>
<evidence type="ECO:0000256" key="10">
    <source>
        <dbReference type="SAM" id="MobiDB-lite"/>
    </source>
</evidence>
<evidence type="ECO:0000256" key="2">
    <source>
        <dbReference type="ARBA" id="ARBA00004584"/>
    </source>
</evidence>
<dbReference type="Pfam" id="PF10444">
    <property type="entry name" value="Nbl1_Borealin_N"/>
    <property type="match status" value="1"/>
</dbReference>
<comment type="subcellular location">
    <subcellularLocation>
        <location evidence="2">Chromosome</location>
        <location evidence="2">Centromere</location>
    </subcellularLocation>
    <subcellularLocation>
        <location evidence="1">Nucleus</location>
    </subcellularLocation>
</comment>
<dbReference type="KEGG" id="tva:4760925"/>
<reference evidence="12" key="2">
    <citation type="journal article" date="2007" name="Science">
        <title>Draft genome sequence of the sexually transmitted pathogen Trichomonas vaginalis.</title>
        <authorList>
            <person name="Carlton J.M."/>
            <person name="Hirt R.P."/>
            <person name="Silva J.C."/>
            <person name="Delcher A.L."/>
            <person name="Schatz M."/>
            <person name="Zhao Q."/>
            <person name="Wortman J.R."/>
            <person name="Bidwell S.L."/>
            <person name="Alsmark U.C.M."/>
            <person name="Besteiro S."/>
            <person name="Sicheritz-Ponten T."/>
            <person name="Noel C.J."/>
            <person name="Dacks J.B."/>
            <person name="Foster P.G."/>
            <person name="Simillion C."/>
            <person name="Van de Peer Y."/>
            <person name="Miranda-Saavedra D."/>
            <person name="Barton G.J."/>
            <person name="Westrop G.D."/>
            <person name="Mueller S."/>
            <person name="Dessi D."/>
            <person name="Fiori P.L."/>
            <person name="Ren Q."/>
            <person name="Paulsen I."/>
            <person name="Zhang H."/>
            <person name="Bastida-Corcuera F.D."/>
            <person name="Simoes-Barbosa A."/>
            <person name="Brown M.T."/>
            <person name="Hayes R.D."/>
            <person name="Mukherjee M."/>
            <person name="Okumura C.Y."/>
            <person name="Schneider R."/>
            <person name="Smith A.J."/>
            <person name="Vanacova S."/>
            <person name="Villalvazo M."/>
            <person name="Haas B.J."/>
            <person name="Pertea M."/>
            <person name="Feldblyum T.V."/>
            <person name="Utterback T.R."/>
            <person name="Shu C.L."/>
            <person name="Osoegawa K."/>
            <person name="de Jong P.J."/>
            <person name="Hrdy I."/>
            <person name="Horvathova L."/>
            <person name="Zubacova Z."/>
            <person name="Dolezal P."/>
            <person name="Malik S.B."/>
            <person name="Logsdon J.M. Jr."/>
            <person name="Henze K."/>
            <person name="Gupta A."/>
            <person name="Wang C.C."/>
            <person name="Dunne R.L."/>
            <person name="Upcroft J.A."/>
            <person name="Upcroft P."/>
            <person name="White O."/>
            <person name="Salzberg S.L."/>
            <person name="Tang P."/>
            <person name="Chiu C.-H."/>
            <person name="Lee Y.-S."/>
            <person name="Embley T.M."/>
            <person name="Coombs G.H."/>
            <person name="Mottram J.C."/>
            <person name="Tachezy J."/>
            <person name="Fraser-Liggett C.M."/>
            <person name="Johnson P.J."/>
        </authorList>
    </citation>
    <scope>NUCLEOTIDE SEQUENCE [LARGE SCALE GENOMIC DNA]</scope>
    <source>
        <strain evidence="12">G3</strain>
    </source>
</reference>
<gene>
    <name evidence="12" type="ORF">TVAG_171820</name>
</gene>
<evidence type="ECO:0000256" key="9">
    <source>
        <dbReference type="ARBA" id="ARBA00023328"/>
    </source>
</evidence>
<feature type="domain" description="Borealin N-terminal" evidence="11">
    <location>
        <begin position="5"/>
        <end position="58"/>
    </location>
</feature>
<evidence type="ECO:0000256" key="8">
    <source>
        <dbReference type="ARBA" id="ARBA00023306"/>
    </source>
</evidence>
<dbReference type="InterPro" id="IPR018851">
    <property type="entry name" value="Borealin_N"/>
</dbReference>
<dbReference type="PANTHER" id="PTHR16040:SF7">
    <property type="entry name" value="AUSTRALIN, ISOFORM A-RELATED"/>
    <property type="match status" value="1"/>
</dbReference>